<feature type="non-terminal residue" evidence="1">
    <location>
        <position position="578"/>
    </location>
</feature>
<evidence type="ECO:0000313" key="2">
    <source>
        <dbReference type="Proteomes" id="UP000814033"/>
    </source>
</evidence>
<dbReference type="EMBL" id="MU276700">
    <property type="protein sequence ID" value="KAI0037827.1"/>
    <property type="molecule type" value="Genomic_DNA"/>
</dbReference>
<sequence length="578" mass="65551">ITLAPNPKDIIWSNLSMSSGEIMRKKAWGWFLLTVVAFLNTLPLFVLSILANLSSLTSFVPFLQSWSNSSPKTFNIVSGVLPPAVSALFGFFLPITMRWLSQYQGALTHSRLDRAVIARYFAFLVISQLIIFTLIGVAFNSVTEIIKQIGQHQSFHDIMNNLDKLPAKINQTYINQASYWLTFFPLRGFLVIFDLAQILNLLWISFKTHVLGRTPRDHREFTQPPEFQYSIYYSNIMFMATVGLVFAPLAPLVAVAAAVVMWVSSWVYKYQLMFVFVSKVETGGRMWNPVINRLLFALMLMQALMVLTIGLQYGWKSYAWVATIPPFIFVILFKVYINRTFRQAFRYYVPTEAELRDAKIWSQRADMKGNRLEKRFGHPSLNAELFTPLLHANMMPLLAQVYQGKIENQRTKLEEYGGATKDAQVLPGGLRIAAVDQRDLEYDPALYQRDRGELDWDQRSISTTTNLMGDTASLYPNKMYDDRGPSPAPSIPGYNNYLAHGAHQSEIELSQLNLPYNGDQQPLLQSTSSLPAYASPPQAYNQYPPGIAPVYHASTPSDGQREAPMHRPYPSRQASGYA</sequence>
<reference evidence="1" key="1">
    <citation type="submission" date="2021-02" db="EMBL/GenBank/DDBJ databases">
        <authorList>
            <consortium name="DOE Joint Genome Institute"/>
            <person name="Ahrendt S."/>
            <person name="Looney B.P."/>
            <person name="Miyauchi S."/>
            <person name="Morin E."/>
            <person name="Drula E."/>
            <person name="Courty P.E."/>
            <person name="Chicoki N."/>
            <person name="Fauchery L."/>
            <person name="Kohler A."/>
            <person name="Kuo A."/>
            <person name="Labutti K."/>
            <person name="Pangilinan J."/>
            <person name="Lipzen A."/>
            <person name="Riley R."/>
            <person name="Andreopoulos W."/>
            <person name="He G."/>
            <person name="Johnson J."/>
            <person name="Barry K.W."/>
            <person name="Grigoriev I.V."/>
            <person name="Nagy L."/>
            <person name="Hibbett D."/>
            <person name="Henrissat B."/>
            <person name="Matheny P.B."/>
            <person name="Labbe J."/>
            <person name="Martin F."/>
        </authorList>
    </citation>
    <scope>NUCLEOTIDE SEQUENCE</scope>
    <source>
        <strain evidence="1">FP105234-sp</strain>
    </source>
</reference>
<evidence type="ECO:0000313" key="1">
    <source>
        <dbReference type="EMBL" id="KAI0037827.1"/>
    </source>
</evidence>
<reference evidence="1" key="2">
    <citation type="journal article" date="2022" name="New Phytol.">
        <title>Evolutionary transition to the ectomycorrhizal habit in the genomes of a hyperdiverse lineage of mushroom-forming fungi.</title>
        <authorList>
            <person name="Looney B."/>
            <person name="Miyauchi S."/>
            <person name="Morin E."/>
            <person name="Drula E."/>
            <person name="Courty P.E."/>
            <person name="Kohler A."/>
            <person name="Kuo A."/>
            <person name="LaButti K."/>
            <person name="Pangilinan J."/>
            <person name="Lipzen A."/>
            <person name="Riley R."/>
            <person name="Andreopoulos W."/>
            <person name="He G."/>
            <person name="Johnson J."/>
            <person name="Nolan M."/>
            <person name="Tritt A."/>
            <person name="Barry K.W."/>
            <person name="Grigoriev I.V."/>
            <person name="Nagy L.G."/>
            <person name="Hibbett D."/>
            <person name="Henrissat B."/>
            <person name="Matheny P.B."/>
            <person name="Labbe J."/>
            <person name="Martin F.M."/>
        </authorList>
    </citation>
    <scope>NUCLEOTIDE SEQUENCE</scope>
    <source>
        <strain evidence="1">FP105234-sp</strain>
    </source>
</reference>
<organism evidence="1 2">
    <name type="scientific">Auriscalpium vulgare</name>
    <dbReference type="NCBI Taxonomy" id="40419"/>
    <lineage>
        <taxon>Eukaryota</taxon>
        <taxon>Fungi</taxon>
        <taxon>Dikarya</taxon>
        <taxon>Basidiomycota</taxon>
        <taxon>Agaricomycotina</taxon>
        <taxon>Agaricomycetes</taxon>
        <taxon>Russulales</taxon>
        <taxon>Auriscalpiaceae</taxon>
        <taxon>Auriscalpium</taxon>
    </lineage>
</organism>
<dbReference type="Proteomes" id="UP000814033">
    <property type="component" value="Unassembled WGS sequence"/>
</dbReference>
<name>A0ACB8R1S3_9AGAM</name>
<protein>
    <submittedName>
        <fullName evidence="1">DUF221-domain-containing protein</fullName>
    </submittedName>
</protein>
<accession>A0ACB8R1S3</accession>
<feature type="non-terminal residue" evidence="1">
    <location>
        <position position="1"/>
    </location>
</feature>
<gene>
    <name evidence="1" type="ORF">FA95DRAFT_1473523</name>
</gene>
<comment type="caution">
    <text evidence="1">The sequence shown here is derived from an EMBL/GenBank/DDBJ whole genome shotgun (WGS) entry which is preliminary data.</text>
</comment>
<keyword evidence="2" id="KW-1185">Reference proteome</keyword>
<proteinExistence type="predicted"/>